<dbReference type="Proteomes" id="UP001439008">
    <property type="component" value="Unassembled WGS sequence"/>
</dbReference>
<evidence type="ECO:0000256" key="2">
    <source>
        <dbReference type="ARBA" id="ARBA00010800"/>
    </source>
</evidence>
<dbReference type="PANTHER" id="PTHR15441:SF2">
    <property type="entry name" value="RIBONUCLEASE P_MRP PROTEIN SUBUNIT POP5"/>
    <property type="match status" value="1"/>
</dbReference>
<dbReference type="InterPro" id="IPR002759">
    <property type="entry name" value="Pop5/Rpp14/Rnp2-like"/>
</dbReference>
<comment type="caution">
    <text evidence="5">The sequence shown here is derived from an EMBL/GenBank/DDBJ whole genome shotgun (WGS) entry which is preliminary data.</text>
</comment>
<keyword evidence="4" id="KW-0539">Nucleus</keyword>
<accession>A0ABV2AHZ2</accession>
<evidence type="ECO:0000313" key="5">
    <source>
        <dbReference type="EMBL" id="MES1919227.1"/>
    </source>
</evidence>
<keyword evidence="3" id="KW-0819">tRNA processing</keyword>
<evidence type="ECO:0000313" key="6">
    <source>
        <dbReference type="Proteomes" id="UP001439008"/>
    </source>
</evidence>
<evidence type="ECO:0000256" key="3">
    <source>
        <dbReference type="ARBA" id="ARBA00022694"/>
    </source>
</evidence>
<protein>
    <submittedName>
        <fullName evidence="5">Uncharacterized protein</fullName>
    </submittedName>
</protein>
<dbReference type="PIRSF" id="PIRSF023803">
    <property type="entry name" value="Ribonuclease_P_prd"/>
    <property type="match status" value="1"/>
</dbReference>
<proteinExistence type="inferred from homology"/>
<evidence type="ECO:0000256" key="1">
    <source>
        <dbReference type="ARBA" id="ARBA00004123"/>
    </source>
</evidence>
<gene>
    <name evidence="5" type="ORF">MHBO_001087</name>
</gene>
<reference evidence="5 6" key="1">
    <citation type="journal article" date="2024" name="BMC Biol.">
        <title>Comparative genomics of Ascetosporea gives new insight into the evolutionary basis for animal parasitism in Rhizaria.</title>
        <authorList>
            <person name="Hiltunen Thoren M."/>
            <person name="Onut-Brannstrom I."/>
            <person name="Alfjorden A."/>
            <person name="Peckova H."/>
            <person name="Swords F."/>
            <person name="Hooper C."/>
            <person name="Holzer A.S."/>
            <person name="Bass D."/>
            <person name="Burki F."/>
        </authorList>
    </citation>
    <scope>NUCLEOTIDE SEQUENCE [LARGE SCALE GENOMIC DNA]</scope>
    <source>
        <strain evidence="5">20-A016</strain>
    </source>
</reference>
<dbReference type="Pfam" id="PF01900">
    <property type="entry name" value="RNase_P_Rpp14"/>
    <property type="match status" value="1"/>
</dbReference>
<organism evidence="5 6">
    <name type="scientific">Bonamia ostreae</name>
    <dbReference type="NCBI Taxonomy" id="126728"/>
    <lineage>
        <taxon>Eukaryota</taxon>
        <taxon>Sar</taxon>
        <taxon>Rhizaria</taxon>
        <taxon>Endomyxa</taxon>
        <taxon>Ascetosporea</taxon>
        <taxon>Haplosporida</taxon>
        <taxon>Bonamia</taxon>
    </lineage>
</organism>
<name>A0ABV2AHZ2_9EUKA</name>
<sequence>MVRVKYRYFVLKINWKDGKIKNESPEYIKKAISERIKELYGTFGLALMPLKVKMYNRMTRMCIIRTFRSVHKSVWIAISMVRFIDDRNVSLNCIHLGGTIRKCSKAAEMYLRKMV</sequence>
<dbReference type="InterPro" id="IPR016819">
    <property type="entry name" value="RNase_P/MRP_POP5"/>
</dbReference>
<dbReference type="PANTHER" id="PTHR15441">
    <property type="entry name" value="RIBONUCLEASE P PROTEIN SUBUNIT P14"/>
    <property type="match status" value="1"/>
</dbReference>
<dbReference type="SUPFAM" id="SSF160350">
    <property type="entry name" value="Rnp2-like"/>
    <property type="match status" value="1"/>
</dbReference>
<dbReference type="InterPro" id="IPR038085">
    <property type="entry name" value="Rnp2-like_sf"/>
</dbReference>
<comment type="similarity">
    <text evidence="2">Belongs to the eukaryotic/archaeal RNase P protein component 2 family.</text>
</comment>
<keyword evidence="6" id="KW-1185">Reference proteome</keyword>
<dbReference type="EMBL" id="JBDODL010000232">
    <property type="protein sequence ID" value="MES1919227.1"/>
    <property type="molecule type" value="Genomic_DNA"/>
</dbReference>
<dbReference type="Gene3D" id="3.30.70.3250">
    <property type="entry name" value="Ribonuclease P, Pop5 subunit"/>
    <property type="match status" value="1"/>
</dbReference>
<comment type="subcellular location">
    <subcellularLocation>
        <location evidence="1">Nucleus</location>
    </subcellularLocation>
</comment>
<evidence type="ECO:0000256" key="4">
    <source>
        <dbReference type="ARBA" id="ARBA00023242"/>
    </source>
</evidence>